<name>A0AAD9W757_PHOAM</name>
<reference evidence="1" key="1">
    <citation type="submission" date="2023-06" db="EMBL/GenBank/DDBJ databases">
        <authorList>
            <person name="Noh H."/>
        </authorList>
    </citation>
    <scope>NUCLEOTIDE SEQUENCE</scope>
    <source>
        <strain evidence="1">DUCC20226</strain>
    </source>
</reference>
<organism evidence="1 2">
    <name type="scientific">Phomopsis amygdali</name>
    <name type="common">Fusicoccum amygdali</name>
    <dbReference type="NCBI Taxonomy" id="1214568"/>
    <lineage>
        <taxon>Eukaryota</taxon>
        <taxon>Fungi</taxon>
        <taxon>Dikarya</taxon>
        <taxon>Ascomycota</taxon>
        <taxon>Pezizomycotina</taxon>
        <taxon>Sordariomycetes</taxon>
        <taxon>Sordariomycetidae</taxon>
        <taxon>Diaporthales</taxon>
        <taxon>Diaporthaceae</taxon>
        <taxon>Diaporthe</taxon>
    </lineage>
</organism>
<accession>A0AAD9W757</accession>
<dbReference type="EMBL" id="JAUJFL010000001">
    <property type="protein sequence ID" value="KAK2613500.1"/>
    <property type="molecule type" value="Genomic_DNA"/>
</dbReference>
<protein>
    <submittedName>
        <fullName evidence="1">Uncharacterized protein</fullName>
    </submittedName>
</protein>
<dbReference type="Proteomes" id="UP001265746">
    <property type="component" value="Unassembled WGS sequence"/>
</dbReference>
<evidence type="ECO:0000313" key="2">
    <source>
        <dbReference type="Proteomes" id="UP001265746"/>
    </source>
</evidence>
<proteinExistence type="predicted"/>
<dbReference type="AlphaFoldDB" id="A0AAD9W757"/>
<comment type="caution">
    <text evidence="1">The sequence shown here is derived from an EMBL/GenBank/DDBJ whole genome shotgun (WGS) entry which is preliminary data.</text>
</comment>
<gene>
    <name evidence="1" type="ORF">N8I77_000412</name>
</gene>
<evidence type="ECO:0000313" key="1">
    <source>
        <dbReference type="EMBL" id="KAK2613500.1"/>
    </source>
</evidence>
<keyword evidence="2" id="KW-1185">Reference proteome</keyword>
<sequence>MIRPTDTESRSLTARPAINTAKAAVTRLSTSPVEEAISAATPIVLSRFAMVTKSARGSDLSMIPISWENLVVIEPMSVPVNSESGARTTASSRTWCNRMPVLEATKSIPNIATRPKLTTPRICSAVKTPR</sequence>